<dbReference type="GO" id="GO:0043161">
    <property type="term" value="P:proteasome-mediated ubiquitin-dependent protein catabolic process"/>
    <property type="evidence" value="ECO:0007669"/>
    <property type="project" value="TreeGrafter"/>
</dbReference>
<dbReference type="EMBL" id="WHVB01000003">
    <property type="protein sequence ID" value="KAF8484995.1"/>
    <property type="molecule type" value="Genomic_DNA"/>
</dbReference>
<keyword evidence="4" id="KW-0833">Ubl conjugation pathway</keyword>
<feature type="compositionally biased region" description="Acidic residues" evidence="7">
    <location>
        <begin position="74"/>
        <end position="85"/>
    </location>
</feature>
<dbReference type="Gene3D" id="2.130.10.10">
    <property type="entry name" value="YVTN repeat-like/Quinoprotein amine dehydrogenase"/>
    <property type="match status" value="2"/>
</dbReference>
<dbReference type="PANTHER" id="PTHR22852:SF0">
    <property type="entry name" value="DENTICLELESS PROTEIN HOMOLOG"/>
    <property type="match status" value="1"/>
</dbReference>
<evidence type="ECO:0000256" key="1">
    <source>
        <dbReference type="ARBA" id="ARBA00004906"/>
    </source>
</evidence>
<dbReference type="InterPro" id="IPR036322">
    <property type="entry name" value="WD40_repeat_dom_sf"/>
</dbReference>
<evidence type="ECO:0000313" key="8">
    <source>
        <dbReference type="EMBL" id="KAF8484995.1"/>
    </source>
</evidence>
<keyword evidence="3" id="KW-0677">Repeat</keyword>
<evidence type="ECO:0000256" key="2">
    <source>
        <dbReference type="ARBA" id="ARBA00022574"/>
    </source>
</evidence>
<feature type="region of interest" description="Disordered" evidence="7">
    <location>
        <begin position="293"/>
        <end position="313"/>
    </location>
</feature>
<proteinExistence type="inferred from homology"/>
<evidence type="ECO:0000256" key="3">
    <source>
        <dbReference type="ARBA" id="ARBA00022737"/>
    </source>
</evidence>
<evidence type="ECO:0000256" key="6">
    <source>
        <dbReference type="PROSITE-ProRule" id="PRU00221"/>
    </source>
</evidence>
<gene>
    <name evidence="8" type="ORF">DFH94DRAFT_662663</name>
</gene>
<feature type="repeat" description="WD" evidence="6">
    <location>
        <begin position="197"/>
        <end position="238"/>
    </location>
</feature>
<dbReference type="InterPro" id="IPR051865">
    <property type="entry name" value="WD-repeat_CDT2_adapter"/>
</dbReference>
<dbReference type="InterPro" id="IPR019775">
    <property type="entry name" value="WD40_repeat_CS"/>
</dbReference>
<reference evidence="8" key="1">
    <citation type="submission" date="2019-10" db="EMBL/GenBank/DDBJ databases">
        <authorList>
            <consortium name="DOE Joint Genome Institute"/>
            <person name="Kuo A."/>
            <person name="Miyauchi S."/>
            <person name="Kiss E."/>
            <person name="Drula E."/>
            <person name="Kohler A."/>
            <person name="Sanchez-Garcia M."/>
            <person name="Andreopoulos B."/>
            <person name="Barry K.W."/>
            <person name="Bonito G."/>
            <person name="Buee M."/>
            <person name="Carver A."/>
            <person name="Chen C."/>
            <person name="Cichocki N."/>
            <person name="Clum A."/>
            <person name="Culley D."/>
            <person name="Crous P.W."/>
            <person name="Fauchery L."/>
            <person name="Girlanda M."/>
            <person name="Hayes R."/>
            <person name="Keri Z."/>
            <person name="LaButti K."/>
            <person name="Lipzen A."/>
            <person name="Lombard V."/>
            <person name="Magnuson J."/>
            <person name="Maillard F."/>
            <person name="Morin E."/>
            <person name="Murat C."/>
            <person name="Nolan M."/>
            <person name="Ohm R."/>
            <person name="Pangilinan J."/>
            <person name="Pereira M."/>
            <person name="Perotto S."/>
            <person name="Peter M."/>
            <person name="Riley R."/>
            <person name="Sitrit Y."/>
            <person name="Stielow B."/>
            <person name="Szollosi G."/>
            <person name="Zifcakova L."/>
            <person name="Stursova M."/>
            <person name="Spatafora J.W."/>
            <person name="Tedersoo L."/>
            <person name="Vaario L.-M."/>
            <person name="Yamada A."/>
            <person name="Yan M."/>
            <person name="Wang P."/>
            <person name="Xu J."/>
            <person name="Bruns T."/>
            <person name="Baldrian P."/>
            <person name="Vilgalys R."/>
            <person name="Henrissat B."/>
            <person name="Grigoriev I.V."/>
            <person name="Hibbett D."/>
            <person name="Nagy L.G."/>
            <person name="Martin F.M."/>
        </authorList>
    </citation>
    <scope>NUCLEOTIDE SEQUENCE</scope>
    <source>
        <strain evidence="8">Prilba</strain>
    </source>
</reference>
<dbReference type="PROSITE" id="PS50294">
    <property type="entry name" value="WD_REPEATS_REGION"/>
    <property type="match status" value="1"/>
</dbReference>
<dbReference type="PROSITE" id="PS50082">
    <property type="entry name" value="WD_REPEATS_2"/>
    <property type="match status" value="4"/>
</dbReference>
<sequence length="542" mass="58872">MPHSPSPSTQREALVNCTNVTSEPIHNIAKLPTPPVHGLFKRSRPADDSGTRLKRLKFSIGESRPVEDERADGVDSDSSEEEEDNSNTFCAARRKRTIFHAKNALAMSRPGVTCRPLPLPTRSLLRAYVSSHKTDVFTCNSGRADSFLTPPYACAFTHAAKRGAVPHLAVATEQGTVYVWDTSRREELEREPNRVDLDIHENGIFDLQWSPDDTSLATCSGDHTTRITDVATNKLLHILRGHSSTVKTVVWDPQHDSLLSTGGRDGGIRVWDLRIATRTSHGVTSHASVMAIDGAHGNEDKQATRGRRKKDVPSARSVTSLVYADGRSDRLISSGSFDGMLRLWDLRQATPAPQAKSRKKQAAIQPAVMSAFDPTVVEGGRRARGLASIVAGMGPTCGLLFGLGVDSRVHTYSASTLLPMSPKGTFKHPNMNTNSFWVRLALSPDGRSIVSGSSGTDKGASAFLFDVSQTALAAPSIFPDTAGVELPGQKGEVGGVDWAQDMLATCADDGTVRVWRFDPEKRHQCDSEADAQWTWTWGVDSL</sequence>
<dbReference type="Pfam" id="PF00400">
    <property type="entry name" value="WD40"/>
    <property type="match status" value="4"/>
</dbReference>
<keyword evidence="9" id="KW-1185">Reference proteome</keyword>
<dbReference type="SUPFAM" id="SSF50978">
    <property type="entry name" value="WD40 repeat-like"/>
    <property type="match status" value="1"/>
</dbReference>
<dbReference type="InterPro" id="IPR015943">
    <property type="entry name" value="WD40/YVTN_repeat-like_dom_sf"/>
</dbReference>
<dbReference type="PANTHER" id="PTHR22852">
    <property type="entry name" value="LETHAL 2 DENTICLELESS PROTEIN RETINOIC ACID-REGULATED NUCLEAR MATRIX-ASSOCIATED PROTEIN"/>
    <property type="match status" value="1"/>
</dbReference>
<protein>
    <submittedName>
        <fullName evidence="8">WD40 repeat-like protein</fullName>
    </submittedName>
</protein>
<feature type="compositionally biased region" description="Basic and acidic residues" evidence="7">
    <location>
        <begin position="64"/>
        <end position="73"/>
    </location>
</feature>
<evidence type="ECO:0000256" key="4">
    <source>
        <dbReference type="ARBA" id="ARBA00022786"/>
    </source>
</evidence>
<reference evidence="8" key="2">
    <citation type="journal article" date="2020" name="Nat. Commun.">
        <title>Large-scale genome sequencing of mycorrhizal fungi provides insights into the early evolution of symbiotic traits.</title>
        <authorList>
            <person name="Miyauchi S."/>
            <person name="Kiss E."/>
            <person name="Kuo A."/>
            <person name="Drula E."/>
            <person name="Kohler A."/>
            <person name="Sanchez-Garcia M."/>
            <person name="Morin E."/>
            <person name="Andreopoulos B."/>
            <person name="Barry K.W."/>
            <person name="Bonito G."/>
            <person name="Buee M."/>
            <person name="Carver A."/>
            <person name="Chen C."/>
            <person name="Cichocki N."/>
            <person name="Clum A."/>
            <person name="Culley D."/>
            <person name="Crous P.W."/>
            <person name="Fauchery L."/>
            <person name="Girlanda M."/>
            <person name="Hayes R.D."/>
            <person name="Keri Z."/>
            <person name="LaButti K."/>
            <person name="Lipzen A."/>
            <person name="Lombard V."/>
            <person name="Magnuson J."/>
            <person name="Maillard F."/>
            <person name="Murat C."/>
            <person name="Nolan M."/>
            <person name="Ohm R.A."/>
            <person name="Pangilinan J."/>
            <person name="Pereira M.F."/>
            <person name="Perotto S."/>
            <person name="Peter M."/>
            <person name="Pfister S."/>
            <person name="Riley R."/>
            <person name="Sitrit Y."/>
            <person name="Stielow J.B."/>
            <person name="Szollosi G."/>
            <person name="Zifcakova L."/>
            <person name="Stursova M."/>
            <person name="Spatafora J.W."/>
            <person name="Tedersoo L."/>
            <person name="Vaario L.M."/>
            <person name="Yamada A."/>
            <person name="Yan M."/>
            <person name="Wang P."/>
            <person name="Xu J."/>
            <person name="Bruns T."/>
            <person name="Baldrian P."/>
            <person name="Vilgalys R."/>
            <person name="Dunand C."/>
            <person name="Henrissat B."/>
            <person name="Grigoriev I.V."/>
            <person name="Hibbett D."/>
            <person name="Nagy L.G."/>
            <person name="Martin F.M."/>
        </authorList>
    </citation>
    <scope>NUCLEOTIDE SEQUENCE</scope>
    <source>
        <strain evidence="8">Prilba</strain>
    </source>
</reference>
<feature type="repeat" description="WD" evidence="6">
    <location>
        <begin position="486"/>
        <end position="515"/>
    </location>
</feature>
<dbReference type="InterPro" id="IPR001680">
    <property type="entry name" value="WD40_rpt"/>
</dbReference>
<feature type="region of interest" description="Disordered" evidence="7">
    <location>
        <begin position="27"/>
        <end position="88"/>
    </location>
</feature>
<comment type="caution">
    <text evidence="8">The sequence shown here is derived from an EMBL/GenBank/DDBJ whole genome shotgun (WGS) entry which is preliminary data.</text>
</comment>
<feature type="repeat" description="WD" evidence="6">
    <location>
        <begin position="239"/>
        <end position="281"/>
    </location>
</feature>
<dbReference type="GO" id="GO:0030674">
    <property type="term" value="F:protein-macromolecule adaptor activity"/>
    <property type="evidence" value="ECO:0007669"/>
    <property type="project" value="TreeGrafter"/>
</dbReference>
<evidence type="ECO:0000256" key="5">
    <source>
        <dbReference type="ARBA" id="ARBA00038344"/>
    </source>
</evidence>
<dbReference type="PROSITE" id="PS00678">
    <property type="entry name" value="WD_REPEATS_1"/>
    <property type="match status" value="2"/>
</dbReference>
<feature type="repeat" description="WD" evidence="6">
    <location>
        <begin position="328"/>
        <end position="354"/>
    </location>
</feature>
<evidence type="ECO:0000313" key="9">
    <source>
        <dbReference type="Proteomes" id="UP000759537"/>
    </source>
</evidence>
<dbReference type="PRINTS" id="PR00320">
    <property type="entry name" value="GPROTEINBRPT"/>
</dbReference>
<dbReference type="Proteomes" id="UP000759537">
    <property type="component" value="Unassembled WGS sequence"/>
</dbReference>
<accession>A0A9P5TCH1</accession>
<name>A0A9P5TCH1_9AGAM</name>
<comment type="similarity">
    <text evidence="5">Belongs to the WD repeat cdt2 family.</text>
</comment>
<dbReference type="AlphaFoldDB" id="A0A9P5TCH1"/>
<dbReference type="OrthoDB" id="2096344at2759"/>
<dbReference type="SMART" id="SM00320">
    <property type="entry name" value="WD40"/>
    <property type="match status" value="6"/>
</dbReference>
<keyword evidence="2 6" id="KW-0853">WD repeat</keyword>
<dbReference type="InterPro" id="IPR020472">
    <property type="entry name" value="WD40_PAC1"/>
</dbReference>
<comment type="pathway">
    <text evidence="1">Protein modification; protein ubiquitination.</text>
</comment>
<organism evidence="8 9">
    <name type="scientific">Russula ochroleuca</name>
    <dbReference type="NCBI Taxonomy" id="152965"/>
    <lineage>
        <taxon>Eukaryota</taxon>
        <taxon>Fungi</taxon>
        <taxon>Dikarya</taxon>
        <taxon>Basidiomycota</taxon>
        <taxon>Agaricomycotina</taxon>
        <taxon>Agaricomycetes</taxon>
        <taxon>Russulales</taxon>
        <taxon>Russulaceae</taxon>
        <taxon>Russula</taxon>
    </lineage>
</organism>
<dbReference type="GO" id="GO:0005634">
    <property type="term" value="C:nucleus"/>
    <property type="evidence" value="ECO:0007669"/>
    <property type="project" value="TreeGrafter"/>
</dbReference>
<evidence type="ECO:0000256" key="7">
    <source>
        <dbReference type="SAM" id="MobiDB-lite"/>
    </source>
</evidence>